<dbReference type="InterPro" id="IPR016181">
    <property type="entry name" value="Acyl_CoA_acyltransferase"/>
</dbReference>
<proteinExistence type="predicted"/>
<dbReference type="OrthoDB" id="3533156at2"/>
<accession>A0A6N7L2L0</accession>
<dbReference type="SUPFAM" id="SSF55729">
    <property type="entry name" value="Acyl-CoA N-acyltransferases (Nat)"/>
    <property type="match status" value="1"/>
</dbReference>
<evidence type="ECO:0000259" key="1">
    <source>
        <dbReference type="PROSITE" id="PS51186"/>
    </source>
</evidence>
<dbReference type="Proteomes" id="UP000450000">
    <property type="component" value="Unassembled WGS sequence"/>
</dbReference>
<dbReference type="RefSeq" id="WP_153470258.1">
    <property type="nucleotide sequence ID" value="NZ_WBOF01000004.1"/>
</dbReference>
<dbReference type="AlphaFoldDB" id="A0A6N7L2L0"/>
<dbReference type="PROSITE" id="PS51186">
    <property type="entry name" value="GNAT"/>
    <property type="match status" value="1"/>
</dbReference>
<dbReference type="CDD" id="cd04301">
    <property type="entry name" value="NAT_SF"/>
    <property type="match status" value="1"/>
</dbReference>
<sequence>MESVESALARLWPAVVRADRVVLRPVTAQDAPVVRALLTDARVRAFLGGPASEERVATRQRKYPTTPGVWAVAPAAGGEAIGLVSITADSRCADRAEVSYRLLPSAWGQGLGREAVGAAVEWWSAAVPDGGPLIAVTQERNTASRRLLESLGMTVLDTLLEFGEPQCLYTPGDEDTALRWARVLDERREDVERRRGAEARATAVGRTLPDDLSALTPERMARLCPARHGAYGRICAHEKDHTPDLHLGRAADGAWIAWLDRAEPAPPAGPAVSVERGTTRS</sequence>
<dbReference type="EMBL" id="WBOF01000004">
    <property type="protein sequence ID" value="MQS17435.1"/>
    <property type="molecule type" value="Genomic_DNA"/>
</dbReference>
<keyword evidence="3" id="KW-1185">Reference proteome</keyword>
<keyword evidence="2" id="KW-0808">Transferase</keyword>
<reference evidence="2 3" key="1">
    <citation type="submission" date="2019-09" db="EMBL/GenBank/DDBJ databases">
        <title>Genome Sequences of Streptomyces kaniharaensis ATCC 21070.</title>
        <authorList>
            <person name="Zhu W."/>
            <person name="De Crecy-Lagard V."/>
            <person name="Richards N.G."/>
        </authorList>
    </citation>
    <scope>NUCLEOTIDE SEQUENCE [LARGE SCALE GENOMIC DNA]</scope>
    <source>
        <strain evidence="2 3">SF-557</strain>
    </source>
</reference>
<dbReference type="Pfam" id="PF13302">
    <property type="entry name" value="Acetyltransf_3"/>
    <property type="match status" value="1"/>
</dbReference>
<dbReference type="InterPro" id="IPR051531">
    <property type="entry name" value="N-acetyltransferase"/>
</dbReference>
<comment type="caution">
    <text evidence="2">The sequence shown here is derived from an EMBL/GenBank/DDBJ whole genome shotgun (WGS) entry which is preliminary data.</text>
</comment>
<evidence type="ECO:0000313" key="3">
    <source>
        <dbReference type="Proteomes" id="UP000450000"/>
    </source>
</evidence>
<dbReference type="Gene3D" id="3.40.630.30">
    <property type="match status" value="1"/>
</dbReference>
<dbReference type="PANTHER" id="PTHR43792">
    <property type="entry name" value="GNAT FAMILY, PUTATIVE (AFU_ORTHOLOGUE AFUA_3G00765)-RELATED-RELATED"/>
    <property type="match status" value="1"/>
</dbReference>
<dbReference type="InterPro" id="IPR000182">
    <property type="entry name" value="GNAT_dom"/>
</dbReference>
<evidence type="ECO:0000313" key="2">
    <source>
        <dbReference type="EMBL" id="MQS17435.1"/>
    </source>
</evidence>
<feature type="domain" description="N-acetyltransferase" evidence="1">
    <location>
        <begin position="21"/>
        <end position="185"/>
    </location>
</feature>
<protein>
    <submittedName>
        <fullName evidence="2">GNAT family N-acetyltransferase</fullName>
    </submittedName>
</protein>
<gene>
    <name evidence="2" type="ORF">F7Q99_35950</name>
</gene>
<dbReference type="GO" id="GO:0016747">
    <property type="term" value="F:acyltransferase activity, transferring groups other than amino-acyl groups"/>
    <property type="evidence" value="ECO:0007669"/>
    <property type="project" value="InterPro"/>
</dbReference>
<organism evidence="2 3">
    <name type="scientific">Streptomyces kaniharaensis</name>
    <dbReference type="NCBI Taxonomy" id="212423"/>
    <lineage>
        <taxon>Bacteria</taxon>
        <taxon>Bacillati</taxon>
        <taxon>Actinomycetota</taxon>
        <taxon>Actinomycetes</taxon>
        <taxon>Kitasatosporales</taxon>
        <taxon>Streptomycetaceae</taxon>
        <taxon>Streptomyces</taxon>
    </lineage>
</organism>
<name>A0A6N7L2L0_9ACTN</name>
<dbReference type="PANTHER" id="PTHR43792:SF1">
    <property type="entry name" value="N-ACETYLTRANSFERASE DOMAIN-CONTAINING PROTEIN"/>
    <property type="match status" value="1"/>
</dbReference>